<comment type="caution">
    <text evidence="2">The sequence shown here is derived from an EMBL/GenBank/DDBJ whole genome shotgun (WGS) entry which is preliminary data.</text>
</comment>
<evidence type="ECO:0000256" key="1">
    <source>
        <dbReference type="SAM" id="SignalP"/>
    </source>
</evidence>
<proteinExistence type="predicted"/>
<dbReference type="RefSeq" id="WP_184165970.1">
    <property type="nucleotide sequence ID" value="NZ_JACHLN010000002.1"/>
</dbReference>
<name>A0A7W7K169_9SPHN</name>
<dbReference type="AlphaFoldDB" id="A0A7W7K169"/>
<sequence length="183" mass="18877">MKRHPRMLALTAAALLLAQANAAAQEVPAPATPPGAPGEDPVCTKLRAEVAQAERDMQAESIGMTKMAEDMRKKMQARSKAARTGGLLSSLAGLIPGVGTAVSMGGSLMSSAATAGMGSNGMPKEMDQAMDRQFALSERMLTASQALHNRCGDSGSGPDAPMSLEELKALRAETAKVAAENPD</sequence>
<reference evidence="2 3" key="1">
    <citation type="submission" date="2020-08" db="EMBL/GenBank/DDBJ databases">
        <title>Functional genomics of gut bacteria from endangered species of beetles.</title>
        <authorList>
            <person name="Carlos-Shanley C."/>
        </authorList>
    </citation>
    <scope>NUCLEOTIDE SEQUENCE [LARGE SCALE GENOMIC DNA]</scope>
    <source>
        <strain evidence="2 3">S00224</strain>
    </source>
</reference>
<evidence type="ECO:0000313" key="3">
    <source>
        <dbReference type="Proteomes" id="UP000575241"/>
    </source>
</evidence>
<evidence type="ECO:0000313" key="2">
    <source>
        <dbReference type="EMBL" id="MBB4838827.1"/>
    </source>
</evidence>
<protein>
    <submittedName>
        <fullName evidence="2">Uncharacterized protein</fullName>
    </submittedName>
</protein>
<keyword evidence="3" id="KW-1185">Reference proteome</keyword>
<feature type="signal peptide" evidence="1">
    <location>
        <begin position="1"/>
        <end position="22"/>
    </location>
</feature>
<dbReference type="Proteomes" id="UP000575241">
    <property type="component" value="Unassembled WGS sequence"/>
</dbReference>
<accession>A0A7W7K169</accession>
<feature type="chain" id="PRO_5031014545" evidence="1">
    <location>
        <begin position="23"/>
        <end position="183"/>
    </location>
</feature>
<dbReference type="EMBL" id="JACHLN010000002">
    <property type="protein sequence ID" value="MBB4838827.1"/>
    <property type="molecule type" value="Genomic_DNA"/>
</dbReference>
<organism evidence="2 3">
    <name type="scientific">Sphingomonas kyeonggiensis</name>
    <dbReference type="NCBI Taxonomy" id="1268553"/>
    <lineage>
        <taxon>Bacteria</taxon>
        <taxon>Pseudomonadati</taxon>
        <taxon>Pseudomonadota</taxon>
        <taxon>Alphaproteobacteria</taxon>
        <taxon>Sphingomonadales</taxon>
        <taxon>Sphingomonadaceae</taxon>
        <taxon>Sphingomonas</taxon>
    </lineage>
</organism>
<keyword evidence="1" id="KW-0732">Signal</keyword>
<gene>
    <name evidence="2" type="ORF">HNP52_001896</name>
</gene>